<reference evidence="2 3" key="1">
    <citation type="submission" date="2024-10" db="EMBL/GenBank/DDBJ databases">
        <title>The Natural Products Discovery Center: Release of the First 8490 Sequenced Strains for Exploring Actinobacteria Biosynthetic Diversity.</title>
        <authorList>
            <person name="Kalkreuter E."/>
            <person name="Kautsar S.A."/>
            <person name="Yang D."/>
            <person name="Bader C.D."/>
            <person name="Teijaro C.N."/>
            <person name="Fluegel L."/>
            <person name="Davis C.M."/>
            <person name="Simpson J.R."/>
            <person name="Lauterbach L."/>
            <person name="Steele A.D."/>
            <person name="Gui C."/>
            <person name="Meng S."/>
            <person name="Li G."/>
            <person name="Viehrig K."/>
            <person name="Ye F."/>
            <person name="Su P."/>
            <person name="Kiefer A.F."/>
            <person name="Nichols A."/>
            <person name="Cepeda A.J."/>
            <person name="Yan W."/>
            <person name="Fan B."/>
            <person name="Jiang Y."/>
            <person name="Adhikari A."/>
            <person name="Zheng C.-J."/>
            <person name="Schuster L."/>
            <person name="Cowan T.M."/>
            <person name="Smanski M.J."/>
            <person name="Chevrette M.G."/>
            <person name="De Carvalho L.P.S."/>
            <person name="Shen B."/>
        </authorList>
    </citation>
    <scope>NUCLEOTIDE SEQUENCE [LARGE SCALE GENOMIC DNA]</scope>
    <source>
        <strain evidence="2 3">NPDC000140</strain>
    </source>
</reference>
<name>A0ABW6VTB2_9ACTN</name>
<dbReference type="InterPro" id="IPR011042">
    <property type="entry name" value="6-blade_b-propeller_TolB-like"/>
</dbReference>
<dbReference type="RefSeq" id="WP_387220454.1">
    <property type="nucleotide sequence ID" value="NZ_JBIAZM010000005.1"/>
</dbReference>
<dbReference type="Proteomes" id="UP001602287">
    <property type="component" value="Unassembled WGS sequence"/>
</dbReference>
<protein>
    <submittedName>
        <fullName evidence="2">WD40 repeat domain-containing protein</fullName>
    </submittedName>
</protein>
<dbReference type="SUPFAM" id="SSF82171">
    <property type="entry name" value="DPP6 N-terminal domain-like"/>
    <property type="match status" value="1"/>
</dbReference>
<keyword evidence="1" id="KW-0472">Membrane</keyword>
<gene>
    <name evidence="2" type="ORF">ACFY3B_14850</name>
</gene>
<evidence type="ECO:0000313" key="2">
    <source>
        <dbReference type="EMBL" id="MFF5200875.1"/>
    </source>
</evidence>
<accession>A0ABW6VTB2</accession>
<dbReference type="EMBL" id="JBIAZM010000005">
    <property type="protein sequence ID" value="MFF5200875.1"/>
    <property type="molecule type" value="Genomic_DNA"/>
</dbReference>
<sequence>MTDRLRETLHAAAADVPAYPVYERALATARRSRRRAVVAAVVVLVLATLTGAVLPLTRTPVVDPAAGADAALPDRIALPPLGALHATDRPRLGPASVIFSGQARRLQGWDEDGIVGVVSADSDRYRIFSMGYEAPVGEQVILSPDGRYVARPAGLSEDGRVDLIDLVTGRTRRLHSKVTNSVGTSPRAWSPDGRQLVVDDTVPTDPTRSGYRRVLSIVTLDGERWTQLADAAQQPIFGSSVAFAPGGGRLAYQIGRTVTVADPDGRTVSTFELPAESWLAGKGAWTTDGALTLISRKAGSTDWSLRRVDSATGRNTAPLPVPGVTGVTAIRLLGWGPDGSALVVAYQPEPLSPDRFDQPLELDQRTAYPNVRGVRVLALTPDASAPRTVMTAPEQILAVDVADTVISAGRTRAADPPGGLGGRFWFWTILITVVVAGVVVYRNRGGLALWLDDRRARGPDPK</sequence>
<comment type="caution">
    <text evidence="2">The sequence shown here is derived from an EMBL/GenBank/DDBJ whole genome shotgun (WGS) entry which is preliminary data.</text>
</comment>
<organism evidence="2 3">
    <name type="scientific">Micromonospora parva</name>
    <dbReference type="NCBI Taxonomy" id="1464048"/>
    <lineage>
        <taxon>Bacteria</taxon>
        <taxon>Bacillati</taxon>
        <taxon>Actinomycetota</taxon>
        <taxon>Actinomycetes</taxon>
        <taxon>Micromonosporales</taxon>
        <taxon>Micromonosporaceae</taxon>
        <taxon>Micromonospora</taxon>
    </lineage>
</organism>
<feature type="transmembrane region" description="Helical" evidence="1">
    <location>
        <begin position="424"/>
        <end position="441"/>
    </location>
</feature>
<keyword evidence="3" id="KW-1185">Reference proteome</keyword>
<dbReference type="Gene3D" id="2.120.10.30">
    <property type="entry name" value="TolB, C-terminal domain"/>
    <property type="match status" value="1"/>
</dbReference>
<proteinExistence type="predicted"/>
<keyword evidence="1" id="KW-0812">Transmembrane</keyword>
<evidence type="ECO:0000313" key="3">
    <source>
        <dbReference type="Proteomes" id="UP001602287"/>
    </source>
</evidence>
<keyword evidence="1" id="KW-1133">Transmembrane helix</keyword>
<evidence type="ECO:0000256" key="1">
    <source>
        <dbReference type="SAM" id="Phobius"/>
    </source>
</evidence>
<feature type="transmembrane region" description="Helical" evidence="1">
    <location>
        <begin position="36"/>
        <end position="56"/>
    </location>
</feature>